<dbReference type="SUPFAM" id="SSF51338">
    <property type="entry name" value="Composite domain of metallo-dependent hydrolases"/>
    <property type="match status" value="1"/>
</dbReference>
<protein>
    <submittedName>
        <fullName evidence="4">Amidohydrolase</fullName>
        <ecNumber evidence="4">3.5.-.-</ecNumber>
    </submittedName>
</protein>
<accession>A0ABV7EEK2</accession>
<dbReference type="Proteomes" id="UP001595378">
    <property type="component" value="Unassembled WGS sequence"/>
</dbReference>
<dbReference type="Gene3D" id="2.30.40.10">
    <property type="entry name" value="Urease, subunit C, domain 1"/>
    <property type="match status" value="1"/>
</dbReference>
<keyword evidence="5" id="KW-1185">Reference proteome</keyword>
<comment type="caution">
    <text evidence="4">The sequence shown here is derived from an EMBL/GenBank/DDBJ whole genome shotgun (WGS) entry which is preliminary data.</text>
</comment>
<dbReference type="Pfam" id="PF07969">
    <property type="entry name" value="Amidohydro_3"/>
    <property type="match status" value="1"/>
</dbReference>
<dbReference type="SUPFAM" id="SSF51556">
    <property type="entry name" value="Metallo-dependent hydrolases"/>
    <property type="match status" value="1"/>
</dbReference>
<keyword evidence="4" id="KW-0378">Hydrolase</keyword>
<dbReference type="Gene3D" id="3.20.20.140">
    <property type="entry name" value="Metal-dependent hydrolases"/>
    <property type="match status" value="1"/>
</dbReference>
<dbReference type="RefSeq" id="WP_336917538.1">
    <property type="nucleotide sequence ID" value="NZ_JBANRN010000002.1"/>
</dbReference>
<evidence type="ECO:0000313" key="4">
    <source>
        <dbReference type="EMBL" id="MFC3100273.1"/>
    </source>
</evidence>
<dbReference type="PANTHER" id="PTHR22642">
    <property type="entry name" value="IMIDAZOLONEPROPIONASE"/>
    <property type="match status" value="1"/>
</dbReference>
<evidence type="ECO:0000259" key="3">
    <source>
        <dbReference type="Pfam" id="PF07969"/>
    </source>
</evidence>
<proteinExistence type="predicted"/>
<feature type="domain" description="Amidohydrolase 3" evidence="3">
    <location>
        <begin position="72"/>
        <end position="552"/>
    </location>
</feature>
<feature type="region of interest" description="Disordered" evidence="1">
    <location>
        <begin position="560"/>
        <end position="589"/>
    </location>
</feature>
<evidence type="ECO:0000313" key="5">
    <source>
        <dbReference type="Proteomes" id="UP001595378"/>
    </source>
</evidence>
<dbReference type="EMBL" id="JBHRSU010000005">
    <property type="protein sequence ID" value="MFC3100273.1"/>
    <property type="molecule type" value="Genomic_DNA"/>
</dbReference>
<reference evidence="5" key="1">
    <citation type="journal article" date="2019" name="Int. J. Syst. Evol. Microbiol.">
        <title>The Global Catalogue of Microorganisms (GCM) 10K type strain sequencing project: providing services to taxonomists for standard genome sequencing and annotation.</title>
        <authorList>
            <consortium name="The Broad Institute Genomics Platform"/>
            <consortium name="The Broad Institute Genome Sequencing Center for Infectious Disease"/>
            <person name="Wu L."/>
            <person name="Ma J."/>
        </authorList>
    </citation>
    <scope>NUCLEOTIDE SEQUENCE [LARGE SCALE GENOMIC DNA]</scope>
    <source>
        <strain evidence="5">KCTC 52606</strain>
    </source>
</reference>
<dbReference type="GO" id="GO:0016787">
    <property type="term" value="F:hydrolase activity"/>
    <property type="evidence" value="ECO:0007669"/>
    <property type="project" value="UniProtKB-KW"/>
</dbReference>
<feature type="signal peptide" evidence="2">
    <location>
        <begin position="1"/>
        <end position="22"/>
    </location>
</feature>
<dbReference type="Gene3D" id="3.10.310.70">
    <property type="match status" value="1"/>
</dbReference>
<feature type="chain" id="PRO_5045297487" evidence="2">
    <location>
        <begin position="23"/>
        <end position="589"/>
    </location>
</feature>
<dbReference type="EC" id="3.5.-.-" evidence="4"/>
<dbReference type="CDD" id="cd01300">
    <property type="entry name" value="YtcJ_like"/>
    <property type="match status" value="1"/>
</dbReference>
<name>A0ABV7EEK2_9SPHN</name>
<organism evidence="4 5">
    <name type="scientific">Alteraurantiacibacter lauratis</name>
    <dbReference type="NCBI Taxonomy" id="2054627"/>
    <lineage>
        <taxon>Bacteria</taxon>
        <taxon>Pseudomonadati</taxon>
        <taxon>Pseudomonadota</taxon>
        <taxon>Alphaproteobacteria</taxon>
        <taxon>Sphingomonadales</taxon>
        <taxon>Erythrobacteraceae</taxon>
        <taxon>Alteraurantiacibacter</taxon>
    </lineage>
</organism>
<gene>
    <name evidence="4" type="ORF">ACFODK_05140</name>
</gene>
<sequence>MKRLAMIASVALACVLASPAAAQTHFDNLEGISVTRDGRVDRFAGMVVGEDGRVLELLDFGDRPRTSIAFRVDMEGRVVVPGIVDSHTHVMALGLSKLSLDLSDTTSLEDALARIAAYAEQYPLRPWLVGRGWNEERWGLGRLPTAAELDAVVGDRPVVLTRADGHAVWASSAALAAGGVTAQTADPAGGQIVRRGGAGPGARAPAGVLIDNAMQLVTAHIPPPRAVDADLALHEAQIEFFRHGVTAVADMGTSVEDWMTFRRAGDAGRLRLRIMAYADGVPAMLLIGGPGPTPWLYEDRLRLNGVKLFLDGALGSRGALLKSPYADRPGHRGLSLLDGTQLRNLMSRASMDGFQVAIHAIGDAANQDALDAIAQLAEDFPGDRRWRIEHAQIVDPADIAHFARHGIIASMQPEHQASDRLMAEARLGPDRLRGAYAWASIAATGAPLAFGSDAPVERADALSGIAVAISRTDAAGQPAGGWLPEESISREAALAAYTAGGAYAGFAEGRFGRLAVGERADFAVLSDDPLALNADGIRATQVLQTWIAGQRVWALGEDAPADTLPETLPDDVPGLPQDADVYGPVPEGR</sequence>
<evidence type="ECO:0000256" key="2">
    <source>
        <dbReference type="SAM" id="SignalP"/>
    </source>
</evidence>
<dbReference type="PANTHER" id="PTHR22642:SF2">
    <property type="entry name" value="PROTEIN LONG AFTER FAR-RED 3"/>
    <property type="match status" value="1"/>
</dbReference>
<dbReference type="InterPro" id="IPR032466">
    <property type="entry name" value="Metal_Hydrolase"/>
</dbReference>
<evidence type="ECO:0000256" key="1">
    <source>
        <dbReference type="SAM" id="MobiDB-lite"/>
    </source>
</evidence>
<keyword evidence="2" id="KW-0732">Signal</keyword>
<dbReference type="InterPro" id="IPR011059">
    <property type="entry name" value="Metal-dep_hydrolase_composite"/>
</dbReference>
<dbReference type="InterPro" id="IPR033932">
    <property type="entry name" value="YtcJ-like"/>
</dbReference>
<dbReference type="InterPro" id="IPR013108">
    <property type="entry name" value="Amidohydro_3"/>
</dbReference>